<evidence type="ECO:0000313" key="16">
    <source>
        <dbReference type="EMBL" id="QLV29314.1"/>
    </source>
</evidence>
<dbReference type="Proteomes" id="UP000885148">
    <property type="component" value="Unassembled WGS sequence"/>
</dbReference>
<evidence type="ECO:0000313" key="20">
    <source>
        <dbReference type="Proteomes" id="UP000263627"/>
    </source>
</evidence>
<reference evidence="17" key="11">
    <citation type="submission" date="2022-12" db="EMBL/GenBank/DDBJ databases">
        <title>2953647.</title>
        <authorList>
            <person name="Hergert J."/>
            <person name="Casey R."/>
            <person name="Wagner J."/>
            <person name="Young E.L."/>
            <person name="Oakeson K.F."/>
        </authorList>
    </citation>
    <scope>NUCLEOTIDE SEQUENCE</scope>
    <source>
        <strain evidence="17">2953647</strain>
    </source>
</reference>
<reference evidence="16" key="7">
    <citation type="journal article" date="2021" name="Microb. Genom.">
        <title>A genomic epidemiological study shows that prevalence of antimicrobial resistance in Enterobacterales is associated with the livestock host, as well as antimicrobial usage.</title>
        <authorList>
            <person name="AbuOun M."/>
            <person name="Jones H."/>
            <person name="Stubberfield E."/>
            <person name="Gilson D."/>
            <person name="Shaw L.P."/>
            <person name="Hubbard A.T.M."/>
            <person name="Chau K.K."/>
            <person name="Sebra R."/>
            <person name="Peto T.E.A."/>
            <person name="Crook D.W."/>
            <person name="Read D.S."/>
            <person name="Gweon H.S."/>
            <person name="Walker A.S."/>
            <person name="Stoesser N."/>
            <person name="Smith R.P."/>
            <person name="Anjum M.F."/>
            <person name="On Behalf Of The Rehab Consortium."/>
        </authorList>
    </citation>
    <scope>NUCLEOTIDE SEQUENCE</scope>
    <source>
        <strain evidence="16">RHBSTW-00370</strain>
    </source>
</reference>
<dbReference type="Proteomes" id="UP000789647">
    <property type="component" value="Chromosome"/>
</dbReference>
<name>A0A0D7LKV8_CITFR</name>
<dbReference type="STRING" id="1333848.CFNIH1_00945"/>
<evidence type="ECO:0000256" key="3">
    <source>
        <dbReference type="ARBA" id="ARBA00023125"/>
    </source>
</evidence>
<dbReference type="EMBL" id="ABOSXX010000009">
    <property type="protein sequence ID" value="ELV3680001.1"/>
    <property type="molecule type" value="Genomic_DNA"/>
</dbReference>
<gene>
    <name evidence="7" type="ORF">AI2935V1_1037</name>
    <name evidence="6" type="ORF">AM363_23075</name>
    <name evidence="13" type="ORF">AN672_15895</name>
    <name evidence="15" type="ORF">B9P89_13015</name>
    <name evidence="16" type="ORF">HV178_04700</name>
    <name evidence="12" type="ORF">KV121_002415</name>
    <name evidence="8" type="ORF">KY227_001466</name>
    <name evidence="17" type="ORF">O4000_04745</name>
    <name evidence="10" type="ORF">P7U51_002324</name>
    <name evidence="11" type="ORF">PQQ21_002952</name>
    <name evidence="14" type="ORF">RYZ67_00800</name>
    <name evidence="9" type="ORF">SGX49_002426</name>
</gene>
<reference evidence="12" key="8">
    <citation type="submission" date="2021-07" db="EMBL/GenBank/DDBJ databases">
        <authorList>
            <consortium name="NCBI Pathogen Detection Project"/>
        </authorList>
    </citation>
    <scope>NUCLEOTIDE SEQUENCE</scope>
    <source>
        <strain evidence="12">91871</strain>
    </source>
</reference>
<evidence type="ECO:0000256" key="1">
    <source>
        <dbReference type="ARBA" id="ARBA00022491"/>
    </source>
</evidence>
<sequence length="332" mass="37476">MAKTVEQIASDLNLSVTTVRLVLNGKAEQYRISVKTQTRINEYVERYGYVINHSARSLKLNKTDTLGLIVPNISNVFFATLAEKLEQRCRRSGYQLTISCTYDDVDYENKLTKALIARNVDGLFIVPSTLENQQHHLRQVRKPMVLLDRDFKYTDNALVESHNILGGEKLTQSLFDAGKSPIWFLVGDTGLPSIGDRLQGYLNALNNNGISHRDWVREGPDNTPEGGYRLMDELIGEQGCPQAFIASSLPVLEGAINAIRNRLGTIPPEINIGTFDEHPMLGFLANNVWSMQQDENVWAEKAFDMMMSAIDDHPIKETVKVEMKLIKRVRQP</sequence>
<reference evidence="18" key="1">
    <citation type="submission" date="2015-09" db="EMBL/GenBank/DDBJ databases">
        <title>Prevalence of NDMs in South Africa.</title>
        <authorList>
            <person name="Osei Sekyere J."/>
            <person name="Govinden U."/>
            <person name="Essack S."/>
            <person name="Haldorsen B."/>
            <person name="Samuelsen O."/>
            <person name="Aasnaes B."/>
            <person name="Sundsfjord A."/>
        </authorList>
    </citation>
    <scope>NUCLEOTIDE SEQUENCE [LARGE SCALE GENOMIC DNA]</scope>
    <source>
        <strain evidence="18">ST62:944112508</strain>
    </source>
</reference>
<dbReference type="InterPro" id="IPR000843">
    <property type="entry name" value="HTH_LacI"/>
</dbReference>
<dbReference type="EMBL" id="DAESCB010000006">
    <property type="protein sequence ID" value="HBH7042347.1"/>
    <property type="molecule type" value="Genomic_DNA"/>
</dbReference>
<reference evidence="21" key="6">
    <citation type="submission" date="2020-06" db="EMBL/GenBank/DDBJ databases">
        <title>REHAB project genomes.</title>
        <authorList>
            <person name="Shaw L.P."/>
        </authorList>
    </citation>
    <scope>NUCLEOTIDE SEQUENCE [LARGE SCALE GENOMIC DNA]</scope>
    <source>
        <strain evidence="21">RHBSTW-00370</strain>
    </source>
</reference>
<dbReference type="GO" id="GO:0000976">
    <property type="term" value="F:transcription cis-regulatory region binding"/>
    <property type="evidence" value="ECO:0007669"/>
    <property type="project" value="TreeGrafter"/>
</dbReference>
<dbReference type="EMBL" id="ABBJDF010000007">
    <property type="protein sequence ID" value="EHT9938418.1"/>
    <property type="molecule type" value="Genomic_DNA"/>
</dbReference>
<dbReference type="GeneID" id="86999727"/>
<organism evidence="12 22">
    <name type="scientific">Citrobacter freundii</name>
    <dbReference type="NCBI Taxonomy" id="546"/>
    <lineage>
        <taxon>Bacteria</taxon>
        <taxon>Pseudomonadati</taxon>
        <taxon>Pseudomonadota</taxon>
        <taxon>Gammaproteobacteria</taxon>
        <taxon>Enterobacterales</taxon>
        <taxon>Enterobacteriaceae</taxon>
        <taxon>Citrobacter</taxon>
        <taxon>Citrobacter freundii complex</taxon>
    </lineage>
</organism>
<evidence type="ECO:0000256" key="4">
    <source>
        <dbReference type="ARBA" id="ARBA00023163"/>
    </source>
</evidence>
<dbReference type="GO" id="GO:0003700">
    <property type="term" value="F:DNA-binding transcription factor activity"/>
    <property type="evidence" value="ECO:0007669"/>
    <property type="project" value="TreeGrafter"/>
</dbReference>
<dbReference type="Proteomes" id="UP001278087">
    <property type="component" value="Unassembled WGS sequence"/>
</dbReference>
<dbReference type="Gene3D" id="3.40.50.2300">
    <property type="match status" value="2"/>
</dbReference>
<evidence type="ECO:0000256" key="2">
    <source>
        <dbReference type="ARBA" id="ARBA00023015"/>
    </source>
</evidence>
<dbReference type="InterPro" id="IPR028082">
    <property type="entry name" value="Peripla_BP_I"/>
</dbReference>
<evidence type="ECO:0000313" key="18">
    <source>
        <dbReference type="Proteomes" id="UP000050520"/>
    </source>
</evidence>
<evidence type="ECO:0000313" key="22">
    <source>
        <dbReference type="Proteomes" id="UP000885148"/>
    </source>
</evidence>
<evidence type="ECO:0000313" key="19">
    <source>
        <dbReference type="Proteomes" id="UP000215827"/>
    </source>
</evidence>
<evidence type="ECO:0000313" key="6">
    <source>
        <dbReference type="EMBL" id="AXZ49598.1"/>
    </source>
</evidence>
<dbReference type="EMBL" id="NEFA01000013">
    <property type="protein sequence ID" value="OYR03746.1"/>
    <property type="molecule type" value="Genomic_DNA"/>
</dbReference>
<dbReference type="EMBL" id="ABLGCN030000004">
    <property type="protein sequence ID" value="EMM7457818.1"/>
    <property type="molecule type" value="Genomic_DNA"/>
</dbReference>
<dbReference type="SUPFAM" id="SSF47413">
    <property type="entry name" value="lambda repressor-like DNA-binding domains"/>
    <property type="match status" value="1"/>
</dbReference>
<dbReference type="CDD" id="cd01392">
    <property type="entry name" value="HTH_LacI"/>
    <property type="match status" value="1"/>
</dbReference>
<dbReference type="GO" id="GO:0055085">
    <property type="term" value="P:transmembrane transport"/>
    <property type="evidence" value="ECO:0007669"/>
    <property type="project" value="UniProtKB-ARBA"/>
</dbReference>
<evidence type="ECO:0000313" key="10">
    <source>
        <dbReference type="EMBL" id="EMM7457818.1"/>
    </source>
</evidence>
<dbReference type="Proteomes" id="UP001279522">
    <property type="component" value="Unassembled WGS sequence"/>
</dbReference>
<evidence type="ECO:0000313" key="23">
    <source>
        <dbReference type="Proteomes" id="UP001164536"/>
    </source>
</evidence>
<dbReference type="Proteomes" id="UP000263627">
    <property type="component" value="Chromosome"/>
</dbReference>
<evidence type="ECO:0000313" key="14">
    <source>
        <dbReference type="EMBL" id="MDW2757024.1"/>
    </source>
</evidence>
<evidence type="ECO:0000313" key="17">
    <source>
        <dbReference type="EMBL" id="WAZ58226.1"/>
    </source>
</evidence>
<evidence type="ECO:0000313" key="13">
    <source>
        <dbReference type="EMBL" id="KPR54491.1"/>
    </source>
</evidence>
<reference evidence="12" key="4">
    <citation type="journal article" date="2018" name="Genome Biol.">
        <title>SKESA: strategic k-mer extension for scrupulous assemblies.</title>
        <authorList>
            <person name="Souvorov A."/>
            <person name="Agarwala R."/>
            <person name="Lipman D.J."/>
        </authorList>
    </citation>
    <scope>NUCLEOTIDE SEQUENCE</scope>
    <source>
        <strain evidence="12">91871</strain>
    </source>
</reference>
<dbReference type="Proteomes" id="UP000512222">
    <property type="component" value="Chromosome"/>
</dbReference>
<keyword evidence="2" id="KW-0805">Transcription regulation</keyword>
<reference evidence="13 18" key="2">
    <citation type="journal article" date="2017" name="PLoS ONE">
        <title>Genomic and phenotypic characterisation of fluoroquinolone resistance mechanisms in Enterobacteriaceae in Durban, South Africa.</title>
        <authorList>
            <person name="Osei Sekyere J."/>
            <person name="Amoako D.G."/>
        </authorList>
    </citation>
    <scope>NUCLEOTIDE SEQUENCE [LARGE SCALE GENOMIC DNA]</scope>
    <source>
        <strain evidence="13 18">ST62:944112508</strain>
    </source>
</reference>
<dbReference type="Proteomes" id="UP001164536">
    <property type="component" value="Chromosome"/>
</dbReference>
<dbReference type="PROSITE" id="PS50932">
    <property type="entry name" value="HTH_LACI_2"/>
    <property type="match status" value="1"/>
</dbReference>
<dbReference type="EMBL" id="CP032184">
    <property type="protein sequence ID" value="AXZ49598.1"/>
    <property type="molecule type" value="Genomic_DNA"/>
</dbReference>
<evidence type="ECO:0000259" key="5">
    <source>
        <dbReference type="PROSITE" id="PS50932"/>
    </source>
</evidence>
<feature type="domain" description="HTH lacI-type" evidence="5">
    <location>
        <begin position="3"/>
        <end position="60"/>
    </location>
</feature>
<dbReference type="Proteomes" id="UP000050520">
    <property type="component" value="Unassembled WGS sequence"/>
</dbReference>
<dbReference type="EMBL" id="JAWPBU010000001">
    <property type="protein sequence ID" value="MDW2757024.1"/>
    <property type="molecule type" value="Genomic_DNA"/>
</dbReference>
<dbReference type="Proteomes" id="UP001169574">
    <property type="component" value="Unassembled WGS sequence"/>
</dbReference>
<dbReference type="OrthoDB" id="7055227at2"/>
<dbReference type="EMBL" id="LJEB01000071">
    <property type="protein sequence ID" value="KPR54491.1"/>
    <property type="molecule type" value="Genomic_DNA"/>
</dbReference>
<dbReference type="SMART" id="SM00354">
    <property type="entry name" value="HTH_LACI"/>
    <property type="match status" value="1"/>
</dbReference>
<dbReference type="RefSeq" id="WP_003034060.1">
    <property type="nucleotide sequence ID" value="NZ_AP026940.1"/>
</dbReference>
<keyword evidence="3 12" id="KW-0238">DNA-binding</keyword>
<dbReference type="AlphaFoldDB" id="A0A0D7LKV8"/>
<dbReference type="PANTHER" id="PTHR30146:SF45">
    <property type="entry name" value="CATABOLITE REPRESSOR_ACTIVATOR"/>
    <property type="match status" value="1"/>
</dbReference>
<dbReference type="PANTHER" id="PTHR30146">
    <property type="entry name" value="LACI-RELATED TRANSCRIPTIONAL REPRESSOR"/>
    <property type="match status" value="1"/>
</dbReference>
<dbReference type="EMBL" id="CP056573">
    <property type="protein sequence ID" value="QLV29314.1"/>
    <property type="molecule type" value="Genomic_DNA"/>
</dbReference>
<keyword evidence="4" id="KW-0804">Transcription</keyword>
<evidence type="ECO:0000313" key="11">
    <source>
        <dbReference type="EMBL" id="EMN4145675.1"/>
    </source>
</evidence>
<reference evidence="7" key="10">
    <citation type="submission" date="2022-05" db="EMBL/GenBank/DDBJ databases">
        <authorList>
            <person name="Alioto T."/>
            <person name="Alioto T."/>
            <person name="Gomez Garrido J."/>
        </authorList>
    </citation>
    <scope>NUCLEOTIDE SEQUENCE</scope>
    <source>
        <strain evidence="7">112</strain>
    </source>
</reference>
<dbReference type="EMBL" id="ABKLER030000011">
    <property type="protein sequence ID" value="EMN4145675.1"/>
    <property type="molecule type" value="Genomic_DNA"/>
</dbReference>
<reference evidence="8" key="9">
    <citation type="submission" date="2021-07" db="EMBL/GenBank/DDBJ databases">
        <authorList>
            <consortium name="Clinical and Environmental Microbiology Branch: Whole genome sequencing antimicrobial resistance pathogens in the healthcare setting"/>
        </authorList>
    </citation>
    <scope>NUCLEOTIDE SEQUENCE</scope>
    <source>
        <strain evidence="8">2021DK-00049</strain>
        <strain evidence="11">2023GN-00102</strain>
        <strain evidence="9">2023GN-00287</strain>
        <strain evidence="10">Whole organism</strain>
    </source>
</reference>
<dbReference type="Pfam" id="PF13407">
    <property type="entry name" value="Peripla_BP_4"/>
    <property type="match status" value="1"/>
</dbReference>
<evidence type="ECO:0000313" key="9">
    <source>
        <dbReference type="EMBL" id="ELV3680001.1"/>
    </source>
</evidence>
<evidence type="ECO:0000313" key="12">
    <source>
        <dbReference type="EMBL" id="HBH7042347.1"/>
    </source>
</evidence>
<reference evidence="6 20" key="5">
    <citation type="submission" date="2018-09" db="EMBL/GenBank/DDBJ databases">
        <title>Whole genome sequencing of Citrobacter freundii AR_0116.</title>
        <authorList>
            <person name="Conlan S."/>
            <person name="Thomas P.J."/>
            <person name="Mullikin J."/>
            <person name="Frank K.M."/>
            <person name="Segre J.A."/>
        </authorList>
    </citation>
    <scope>NUCLEOTIDE SEQUENCE [LARGE SCALE GENOMIC DNA]</scope>
    <source>
        <strain evidence="6 20">AR_0116</strain>
    </source>
</reference>
<dbReference type="Proteomes" id="UP000215827">
    <property type="component" value="Unassembled WGS sequence"/>
</dbReference>
<dbReference type="SUPFAM" id="SSF53822">
    <property type="entry name" value="Periplasmic binding protein-like I"/>
    <property type="match status" value="1"/>
</dbReference>
<evidence type="ECO:0000313" key="7">
    <source>
        <dbReference type="EMBL" id="CAH6569957.1"/>
    </source>
</evidence>
<reference evidence="15 19" key="3">
    <citation type="submission" date="2017-04" db="EMBL/GenBank/DDBJ databases">
        <title>Emergence of KPC-2-producing Citrobacter isolates from sediments of a Chinese river.</title>
        <authorList>
            <person name="Zheng B."/>
        </authorList>
    </citation>
    <scope>NUCLEOTIDE SEQUENCE [LARGE SCALE GENOMIC DNA]</scope>
    <source>
        <strain evidence="15 19">C191</strain>
    </source>
</reference>
<reference evidence="14" key="12">
    <citation type="submission" date="2023-10" db="EMBL/GenBank/DDBJ databases">
        <title>Fecal carriage and genetic characteristics of carbapenem-resistant Enterobacterales among healthy adults from four provinces of China.</title>
        <authorList>
            <person name="Li Y."/>
            <person name="Zhang R."/>
        </authorList>
    </citation>
    <scope>NUCLEOTIDE SEQUENCE</scope>
    <source>
        <strain evidence="14">HN-136</strain>
    </source>
</reference>
<evidence type="ECO:0000313" key="15">
    <source>
        <dbReference type="EMBL" id="OYR03746.1"/>
    </source>
</evidence>
<evidence type="ECO:0000313" key="21">
    <source>
        <dbReference type="Proteomes" id="UP000512222"/>
    </source>
</evidence>
<dbReference type="InterPro" id="IPR010982">
    <property type="entry name" value="Lambda_DNA-bd_dom_sf"/>
</dbReference>
<proteinExistence type="predicted"/>
<keyword evidence="23" id="KW-1185">Reference proteome</keyword>
<dbReference type="Gene3D" id="1.10.260.40">
    <property type="entry name" value="lambda repressor-like DNA-binding domains"/>
    <property type="match status" value="1"/>
</dbReference>
<evidence type="ECO:0000313" key="8">
    <source>
        <dbReference type="EMBL" id="EHT9938418.1"/>
    </source>
</evidence>
<accession>A0A0D7LKV8</accession>
<keyword evidence="1" id="KW-0678">Repressor</keyword>
<dbReference type="EMBL" id="OW995941">
    <property type="protein sequence ID" value="CAH6569957.1"/>
    <property type="molecule type" value="Genomic_DNA"/>
</dbReference>
<protein>
    <submittedName>
        <fullName evidence="7">Catabolite repressor/activator</fullName>
    </submittedName>
    <submittedName>
        <fullName evidence="12">LacI family DNA-binding transcriptional regulator</fullName>
    </submittedName>
    <submittedName>
        <fullName evidence="13">LacI family transcriptional regulator</fullName>
    </submittedName>
</protein>
<dbReference type="CDD" id="cd06274">
    <property type="entry name" value="PBP1_FruR"/>
    <property type="match status" value="1"/>
</dbReference>
<dbReference type="InterPro" id="IPR025997">
    <property type="entry name" value="SBP_2_dom"/>
</dbReference>
<dbReference type="EMBL" id="CP114564">
    <property type="protein sequence ID" value="WAZ58226.1"/>
    <property type="molecule type" value="Genomic_DNA"/>
</dbReference>